<dbReference type="OrthoDB" id="9816293at2"/>
<proteinExistence type="predicted"/>
<dbReference type="InterPro" id="IPR007401">
    <property type="entry name" value="DUF454"/>
</dbReference>
<accession>A0A4S4AL86</accession>
<keyword evidence="1" id="KW-1133">Transmembrane helix</keyword>
<evidence type="ECO:0000313" key="3">
    <source>
        <dbReference type="Proteomes" id="UP000307956"/>
    </source>
</evidence>
<evidence type="ECO:0000256" key="1">
    <source>
        <dbReference type="SAM" id="Phobius"/>
    </source>
</evidence>
<dbReference type="Proteomes" id="UP000307956">
    <property type="component" value="Unassembled WGS sequence"/>
</dbReference>
<gene>
    <name evidence="2" type="ORF">E6O51_14740</name>
</gene>
<keyword evidence="3" id="KW-1185">Reference proteome</keyword>
<dbReference type="AlphaFoldDB" id="A0A4S4AL86"/>
<comment type="caution">
    <text evidence="2">The sequence shown here is derived from an EMBL/GenBank/DDBJ whole genome shotgun (WGS) entry which is preliminary data.</text>
</comment>
<dbReference type="EMBL" id="SSOD01000012">
    <property type="protein sequence ID" value="THF60256.1"/>
    <property type="molecule type" value="Genomic_DNA"/>
</dbReference>
<feature type="transmembrane region" description="Helical" evidence="1">
    <location>
        <begin position="123"/>
        <end position="140"/>
    </location>
</feature>
<dbReference type="GO" id="GO:0005886">
    <property type="term" value="C:plasma membrane"/>
    <property type="evidence" value="ECO:0007669"/>
    <property type="project" value="TreeGrafter"/>
</dbReference>
<dbReference type="PANTHER" id="PTHR35813">
    <property type="entry name" value="INNER MEMBRANE PROTEIN YBAN"/>
    <property type="match status" value="1"/>
</dbReference>
<organism evidence="2 3">
    <name type="scientific">Pseudothauera rhizosphaerae</name>
    <dbReference type="NCBI Taxonomy" id="2565932"/>
    <lineage>
        <taxon>Bacteria</taxon>
        <taxon>Pseudomonadati</taxon>
        <taxon>Pseudomonadota</taxon>
        <taxon>Betaproteobacteria</taxon>
        <taxon>Rhodocyclales</taxon>
        <taxon>Zoogloeaceae</taxon>
        <taxon>Pseudothauera</taxon>
    </lineage>
</organism>
<protein>
    <submittedName>
        <fullName evidence="2">DUF454 domain-containing protein</fullName>
    </submittedName>
</protein>
<keyword evidence="1" id="KW-0472">Membrane</keyword>
<name>A0A4S4AL86_9RHOO</name>
<sequence>MPAPPAAASPPPSLSVPAAAPVPPPLQGWRRVLLLCLAVISLGVAGVGVVVPGLPTTEFVLLAAWAAARSSPRLHGWIVRHRLFGPLLAHWQAGRLPRRAKWAATATMSLAATVAALTVPHPVGVALLVACMAGVLVWLWRRPEP</sequence>
<keyword evidence="1" id="KW-0812">Transmembrane</keyword>
<dbReference type="PANTHER" id="PTHR35813:SF1">
    <property type="entry name" value="INNER MEMBRANE PROTEIN YBAN"/>
    <property type="match status" value="1"/>
</dbReference>
<reference evidence="2 3" key="1">
    <citation type="submission" date="2019-04" db="EMBL/GenBank/DDBJ databases">
        <title>Azoarcus rhizosphaerae sp. nov. isolated from rhizosphere of Ficus religiosa.</title>
        <authorList>
            <person name="Lin S.-Y."/>
            <person name="Hameed A."/>
            <person name="Hsu Y.-H."/>
            <person name="Young C.-C."/>
        </authorList>
    </citation>
    <scope>NUCLEOTIDE SEQUENCE [LARGE SCALE GENOMIC DNA]</scope>
    <source>
        <strain evidence="2 3">CC-YHH848</strain>
    </source>
</reference>
<evidence type="ECO:0000313" key="2">
    <source>
        <dbReference type="EMBL" id="THF60256.1"/>
    </source>
</evidence>
<feature type="transmembrane region" description="Helical" evidence="1">
    <location>
        <begin position="32"/>
        <end position="53"/>
    </location>
</feature>
<dbReference type="Pfam" id="PF04304">
    <property type="entry name" value="DUF454"/>
    <property type="match status" value="1"/>
</dbReference>